<feature type="coiled-coil region" evidence="1">
    <location>
        <begin position="70"/>
        <end position="110"/>
    </location>
</feature>
<reference evidence="2 3" key="1">
    <citation type="submission" date="2016-03" db="EMBL/GenBank/DDBJ databases">
        <title>Cyphomyrmex costatus WGS genome.</title>
        <authorList>
            <person name="Nygaard S."/>
            <person name="Hu H."/>
            <person name="Boomsma J."/>
            <person name="Zhang G."/>
        </authorList>
    </citation>
    <scope>NUCLEOTIDE SEQUENCE [LARGE SCALE GENOMIC DNA]</scope>
    <source>
        <strain evidence="2">MS0001</strain>
        <tissue evidence="2">Whole body</tissue>
    </source>
</reference>
<dbReference type="PANTHER" id="PTHR47510:SF3">
    <property type="entry name" value="ENDO_EXONUCLEASE_PHOSPHATASE DOMAIN-CONTAINING PROTEIN"/>
    <property type="match status" value="1"/>
</dbReference>
<sequence length="258" mass="30975">MRSRLSNWEIDKVRKIVTDLDKEKRKRNIVIKGVKLPKEVENNKKGCNDWMKNLLKEKIGIGTLSGPVIIVKLENEEKKKKRRFEEFIEKETEKREEEELELKNIRREAEVWRYINRKRERKVWIENNIGKEDWCDYFMELLEGSKEEVKIPTRSYTEEEQTDDTVSEEKIGKALYRLKSGKVVGIDGIPTEAWKYAGESVWNKLVKLIKMVRKEGIMSEDWKRSIIVPFYKRGDRRKQEIIEGYPPYARRTKYTPRF</sequence>
<keyword evidence="1" id="KW-0175">Coiled coil</keyword>
<organism evidence="2 3">
    <name type="scientific">Cyphomyrmex costatus</name>
    <dbReference type="NCBI Taxonomy" id="456900"/>
    <lineage>
        <taxon>Eukaryota</taxon>
        <taxon>Metazoa</taxon>
        <taxon>Ecdysozoa</taxon>
        <taxon>Arthropoda</taxon>
        <taxon>Hexapoda</taxon>
        <taxon>Insecta</taxon>
        <taxon>Pterygota</taxon>
        <taxon>Neoptera</taxon>
        <taxon>Endopterygota</taxon>
        <taxon>Hymenoptera</taxon>
        <taxon>Apocrita</taxon>
        <taxon>Aculeata</taxon>
        <taxon>Formicoidea</taxon>
        <taxon>Formicidae</taxon>
        <taxon>Myrmicinae</taxon>
        <taxon>Cyphomyrmex</taxon>
    </lineage>
</organism>
<dbReference type="STRING" id="456900.A0A151IDC4"/>
<dbReference type="EMBL" id="KQ977971">
    <property type="protein sequence ID" value="KYM98413.1"/>
    <property type="molecule type" value="Genomic_DNA"/>
</dbReference>
<evidence type="ECO:0000256" key="1">
    <source>
        <dbReference type="SAM" id="Coils"/>
    </source>
</evidence>
<evidence type="ECO:0000313" key="3">
    <source>
        <dbReference type="Proteomes" id="UP000078542"/>
    </source>
</evidence>
<evidence type="ECO:0000313" key="2">
    <source>
        <dbReference type="EMBL" id="KYM98413.1"/>
    </source>
</evidence>
<dbReference type="Proteomes" id="UP000078542">
    <property type="component" value="Unassembled WGS sequence"/>
</dbReference>
<accession>A0A151IDC4</accession>
<proteinExistence type="predicted"/>
<name>A0A151IDC4_9HYME</name>
<gene>
    <name evidence="2" type="ORF">ALC62_10886</name>
</gene>
<keyword evidence="3" id="KW-1185">Reference proteome</keyword>
<protein>
    <submittedName>
        <fullName evidence="2">Uncharacterized protein</fullName>
    </submittedName>
</protein>
<dbReference type="PANTHER" id="PTHR47510">
    <property type="entry name" value="REVERSE TRANSCRIPTASE DOMAIN-CONTAINING PROTEIN"/>
    <property type="match status" value="1"/>
</dbReference>
<dbReference type="AlphaFoldDB" id="A0A151IDC4"/>